<evidence type="ECO:0000256" key="3">
    <source>
        <dbReference type="ARBA" id="ARBA00016797"/>
    </source>
</evidence>
<gene>
    <name evidence="10" type="ORF">P0Y56_14795</name>
</gene>
<reference evidence="10" key="1">
    <citation type="submission" date="2023-03" db="EMBL/GenBank/DDBJ databases">
        <title>Andean soil-derived lignocellulolytic bacterial consortium as a source of novel taxa and putative plastic-active enzymes.</title>
        <authorList>
            <person name="Diaz-Garcia L."/>
            <person name="Chuvochina M."/>
            <person name="Feuerriegel G."/>
            <person name="Bunk B."/>
            <person name="Sproer C."/>
            <person name="Streit W.R."/>
            <person name="Rodriguez L.M."/>
            <person name="Overmann J."/>
            <person name="Jimenez D.J."/>
        </authorList>
    </citation>
    <scope>NUCLEOTIDE SEQUENCE</scope>
    <source>
        <strain evidence="10">MAG 26</strain>
    </source>
</reference>
<dbReference type="InterPro" id="IPR033948">
    <property type="entry name" value="ETF_beta_N"/>
</dbReference>
<evidence type="ECO:0000313" key="10">
    <source>
        <dbReference type="EMBL" id="WEK46263.1"/>
    </source>
</evidence>
<evidence type="ECO:0000256" key="2">
    <source>
        <dbReference type="ARBA" id="ARBA00011355"/>
    </source>
</evidence>
<dbReference type="AlphaFoldDB" id="A0AAJ5X632"/>
<sequence length="255" mass="27385">MSEVPVQSRIVVLVKQVLDANVRPRVRPDGSGVDLANLKLSMNPFDEIALEAAVKLKEQGEAQEVIAITVGRGKAQDTLRAALAMGADRGILVECEPELEPLAVAKAAWSVITDLEPVLVIAGKQAIDDDCHQTGQMLAALLGWGQALCASRIALSHDHAEVDCEVDNGRETLRLPLPAVVTTDLRLNTPRSISLPNLMKAKSKPIDIVASSALEIDVRPRLKIVEVREPRVRSAGVKVETAAEIAKVLKELTVA</sequence>
<dbReference type="KEGG" id="acob:P0Y56_14795"/>
<evidence type="ECO:0000256" key="4">
    <source>
        <dbReference type="ARBA" id="ARBA00022448"/>
    </source>
</evidence>
<protein>
    <recommendedName>
        <fullName evidence="3">Electron transfer flavoprotein subunit beta</fullName>
    </recommendedName>
    <alternativeName>
        <fullName evidence="7">Electron transfer flavoprotein small subunit</fullName>
    </alternativeName>
</protein>
<evidence type="ECO:0000256" key="5">
    <source>
        <dbReference type="ARBA" id="ARBA00022982"/>
    </source>
</evidence>
<dbReference type="EMBL" id="CP119316">
    <property type="protein sequence ID" value="WEK46263.1"/>
    <property type="molecule type" value="Genomic_DNA"/>
</dbReference>
<dbReference type="InterPro" id="IPR014730">
    <property type="entry name" value="ETF_a/b_N"/>
</dbReference>
<accession>A0AAJ5X632</accession>
<dbReference type="SUPFAM" id="SSF52402">
    <property type="entry name" value="Adenine nucleotide alpha hydrolases-like"/>
    <property type="match status" value="1"/>
</dbReference>
<dbReference type="InterPro" id="IPR012255">
    <property type="entry name" value="ETF_b"/>
</dbReference>
<dbReference type="GO" id="GO:0009055">
    <property type="term" value="F:electron transfer activity"/>
    <property type="evidence" value="ECO:0007669"/>
    <property type="project" value="InterPro"/>
</dbReference>
<dbReference type="InterPro" id="IPR014729">
    <property type="entry name" value="Rossmann-like_a/b/a_fold"/>
</dbReference>
<dbReference type="Gene3D" id="3.40.50.620">
    <property type="entry name" value="HUPs"/>
    <property type="match status" value="1"/>
</dbReference>
<dbReference type="Pfam" id="PF01012">
    <property type="entry name" value="ETF"/>
    <property type="match status" value="1"/>
</dbReference>
<dbReference type="SMART" id="SM00893">
    <property type="entry name" value="ETF"/>
    <property type="match status" value="1"/>
</dbReference>
<organism evidence="10 11">
    <name type="scientific">Candidatus Andeanibacterium colombiense</name>
    <dbReference type="NCBI Taxonomy" id="3121345"/>
    <lineage>
        <taxon>Bacteria</taxon>
        <taxon>Pseudomonadati</taxon>
        <taxon>Pseudomonadota</taxon>
        <taxon>Alphaproteobacteria</taxon>
        <taxon>Sphingomonadales</taxon>
        <taxon>Sphingomonadaceae</taxon>
        <taxon>Candidatus Andeanibacterium</taxon>
    </lineage>
</organism>
<comment type="similarity">
    <text evidence="1">Belongs to the ETF beta-subunit/FixA family.</text>
</comment>
<evidence type="ECO:0000256" key="6">
    <source>
        <dbReference type="ARBA" id="ARBA00025649"/>
    </source>
</evidence>
<keyword evidence="4" id="KW-0813">Transport</keyword>
<dbReference type="GO" id="GO:0046395">
    <property type="term" value="P:carboxylic acid catabolic process"/>
    <property type="evidence" value="ECO:0007669"/>
    <property type="project" value="UniProtKB-ARBA"/>
</dbReference>
<name>A0AAJ5X632_9SPHN</name>
<dbReference type="CDD" id="cd01714">
    <property type="entry name" value="ETF_beta"/>
    <property type="match status" value="1"/>
</dbReference>
<dbReference type="Proteomes" id="UP001218362">
    <property type="component" value="Chromosome"/>
</dbReference>
<evidence type="ECO:0000256" key="1">
    <source>
        <dbReference type="ARBA" id="ARBA00007557"/>
    </source>
</evidence>
<evidence type="ECO:0000256" key="8">
    <source>
        <dbReference type="ARBA" id="ARBA00049933"/>
    </source>
</evidence>
<comment type="cofactor">
    <cofactor evidence="8">
        <name>AMP</name>
        <dbReference type="ChEBI" id="CHEBI:456215"/>
    </cofactor>
</comment>
<keyword evidence="5" id="KW-0249">Electron transport</keyword>
<comment type="subunit">
    <text evidence="2">Heterodimer of an alpha and a beta subunit.</text>
</comment>
<evidence type="ECO:0000259" key="9">
    <source>
        <dbReference type="SMART" id="SM00893"/>
    </source>
</evidence>
<dbReference type="PANTHER" id="PTHR21294">
    <property type="entry name" value="ELECTRON TRANSFER FLAVOPROTEIN BETA-SUBUNIT"/>
    <property type="match status" value="1"/>
</dbReference>
<dbReference type="FunFam" id="3.40.50.620:FF:000011">
    <property type="entry name" value="Electron transfer flavoprotein subunit beta"/>
    <property type="match status" value="1"/>
</dbReference>
<proteinExistence type="inferred from homology"/>
<dbReference type="PANTHER" id="PTHR21294:SF8">
    <property type="entry name" value="ELECTRON TRANSFER FLAVOPROTEIN SUBUNIT BETA"/>
    <property type="match status" value="1"/>
</dbReference>
<evidence type="ECO:0000256" key="7">
    <source>
        <dbReference type="ARBA" id="ARBA00042002"/>
    </source>
</evidence>
<feature type="domain" description="Electron transfer flavoprotein alpha/beta-subunit N-terminal" evidence="9">
    <location>
        <begin position="30"/>
        <end position="218"/>
    </location>
</feature>
<comment type="function">
    <text evidence="6">The electron transfer flavoprotein serves as a specific electron acceptor for other dehydrogenases. It transfers the electrons to the main respiratory chain via ETF-ubiquinone oxidoreductase (ETF dehydrogenase).</text>
</comment>
<dbReference type="PIRSF" id="PIRSF000090">
    <property type="entry name" value="Beta-ETF"/>
    <property type="match status" value="1"/>
</dbReference>
<evidence type="ECO:0000313" key="11">
    <source>
        <dbReference type="Proteomes" id="UP001218362"/>
    </source>
</evidence>